<protein>
    <submittedName>
        <fullName evidence="3">Metallo-dependent phosphatase-like protein</fullName>
    </submittedName>
</protein>
<dbReference type="Proteomes" id="UP000815325">
    <property type="component" value="Unassembled WGS sequence"/>
</dbReference>
<comment type="caution">
    <text evidence="3">The sequence shown here is derived from an EMBL/GenBank/DDBJ whole genome shotgun (WGS) entry which is preliminary data.</text>
</comment>
<proteinExistence type="predicted"/>
<sequence length="465" mass="50263">MRITDWFPTSRQKSEELHTSTEQAQQPNDFCSTAFPGVWSSFVNSLADFGFAGQPCGTPEQAGVVQDLPTRAPPAERLIAVGDLHGDFKKTQRAFRLAGLTDEHNKWVGGNTVCVQVGDILDRGDNEIHICYFLERLQAQALKAGGKLYVLNGNHETMNIMGNTRYSSPGASVEVARWQQWQKFAEDLKSKCRACSSSSNSSKSRSSSSSDQETSTSERGGGGLDGRSFPANPPPALLAQQGSPGSQHFLRVWAFQPGSVLTRRFFANHPTVLQVGSTVFVHGGALPQHVSHGFEPINRETRRWMLGEQALSNGVAASLAGAAGGKGSGEAPSFLRGASAIVWARDYSAEQEAHCECEKLKQVLESLPGASRMVMGHTIQGQGINAACEGRALRVDVGMSKGCGNRDVEVLEMRNDGQQVWRLREGREPTLLVSTPSEGCKEDKSSSSSTSSFLRPLQRQVPVSG</sequence>
<evidence type="ECO:0000256" key="1">
    <source>
        <dbReference type="SAM" id="MobiDB-lite"/>
    </source>
</evidence>
<evidence type="ECO:0000259" key="2">
    <source>
        <dbReference type="Pfam" id="PF00149"/>
    </source>
</evidence>
<dbReference type="InterPro" id="IPR029052">
    <property type="entry name" value="Metallo-depent_PP-like"/>
</dbReference>
<reference evidence="3" key="1">
    <citation type="submission" date="2017-08" db="EMBL/GenBank/DDBJ databases">
        <authorList>
            <person name="Polle J.E."/>
            <person name="Barry K."/>
            <person name="Cushman J."/>
            <person name="Schmutz J."/>
            <person name="Tran D."/>
            <person name="Hathwaick L.T."/>
            <person name="Yim W.C."/>
            <person name="Jenkins J."/>
            <person name="Mckie-Krisberg Z.M."/>
            <person name="Prochnik S."/>
            <person name="Lindquist E."/>
            <person name="Dockter R.B."/>
            <person name="Adam C."/>
            <person name="Molina H."/>
            <person name="Bunkerborg J."/>
            <person name="Jin E."/>
            <person name="Buchheim M."/>
            <person name="Magnuson J."/>
        </authorList>
    </citation>
    <scope>NUCLEOTIDE SEQUENCE</scope>
    <source>
        <strain evidence="3">CCAP 19/18</strain>
    </source>
</reference>
<evidence type="ECO:0000313" key="3">
    <source>
        <dbReference type="EMBL" id="KAF5832188.1"/>
    </source>
</evidence>
<feature type="compositionally biased region" description="Low complexity" evidence="1">
    <location>
        <begin position="194"/>
        <end position="218"/>
    </location>
</feature>
<feature type="domain" description="Calcineurin-like phosphoesterase" evidence="2">
    <location>
        <begin position="77"/>
        <end position="167"/>
    </location>
</feature>
<keyword evidence="4" id="KW-1185">Reference proteome</keyword>
<evidence type="ECO:0000313" key="4">
    <source>
        <dbReference type="Proteomes" id="UP000815325"/>
    </source>
</evidence>
<dbReference type="PANTHER" id="PTHR47680:SF2">
    <property type="entry name" value="SHEWANELLA-LIKE PROTEIN PHOSPHATASE 2"/>
    <property type="match status" value="1"/>
</dbReference>
<gene>
    <name evidence="3" type="ORF">DUNSADRAFT_11995</name>
</gene>
<dbReference type="Gene3D" id="3.60.21.10">
    <property type="match status" value="1"/>
</dbReference>
<dbReference type="EMBL" id="MU069891">
    <property type="protein sequence ID" value="KAF5832188.1"/>
    <property type="molecule type" value="Genomic_DNA"/>
</dbReference>
<dbReference type="SUPFAM" id="SSF56300">
    <property type="entry name" value="Metallo-dependent phosphatases"/>
    <property type="match status" value="1"/>
</dbReference>
<feature type="region of interest" description="Disordered" evidence="1">
    <location>
        <begin position="426"/>
        <end position="465"/>
    </location>
</feature>
<organism evidence="3 4">
    <name type="scientific">Dunaliella salina</name>
    <name type="common">Green alga</name>
    <name type="synonym">Protococcus salinus</name>
    <dbReference type="NCBI Taxonomy" id="3046"/>
    <lineage>
        <taxon>Eukaryota</taxon>
        <taxon>Viridiplantae</taxon>
        <taxon>Chlorophyta</taxon>
        <taxon>core chlorophytes</taxon>
        <taxon>Chlorophyceae</taxon>
        <taxon>CS clade</taxon>
        <taxon>Chlamydomonadales</taxon>
        <taxon>Dunaliellaceae</taxon>
        <taxon>Dunaliella</taxon>
    </lineage>
</organism>
<dbReference type="PANTHER" id="PTHR47680">
    <property type="entry name" value="SHEWANELLA-LIKE PROTEIN PHOSPHATASE 2"/>
    <property type="match status" value="1"/>
</dbReference>
<name>A0ABQ7GC61_DUNSA</name>
<feature type="region of interest" description="Disordered" evidence="1">
    <location>
        <begin position="1"/>
        <end position="25"/>
    </location>
</feature>
<dbReference type="InterPro" id="IPR004843">
    <property type="entry name" value="Calcineurin-like_PHP"/>
</dbReference>
<dbReference type="Pfam" id="PF00149">
    <property type="entry name" value="Metallophos"/>
    <property type="match status" value="1"/>
</dbReference>
<accession>A0ABQ7GC61</accession>
<feature type="region of interest" description="Disordered" evidence="1">
    <location>
        <begin position="194"/>
        <end position="243"/>
    </location>
</feature>